<feature type="coiled-coil region" evidence="1">
    <location>
        <begin position="39"/>
        <end position="129"/>
    </location>
</feature>
<dbReference type="GO" id="GO:0016787">
    <property type="term" value="F:hydrolase activity"/>
    <property type="evidence" value="ECO:0007669"/>
    <property type="project" value="UniProtKB-KW"/>
</dbReference>
<feature type="compositionally biased region" description="Basic and acidic residues" evidence="2">
    <location>
        <begin position="301"/>
        <end position="313"/>
    </location>
</feature>
<evidence type="ECO:0000313" key="6">
    <source>
        <dbReference type="Proteomes" id="UP000704762"/>
    </source>
</evidence>
<feature type="region of interest" description="Disordered" evidence="2">
    <location>
        <begin position="299"/>
        <end position="351"/>
    </location>
</feature>
<gene>
    <name evidence="5" type="ORF">JOE57_000503</name>
</gene>
<protein>
    <submittedName>
        <fullName evidence="5">Murein DD-endopeptidase MepM/ murein hydrolase activator NlpD</fullName>
    </submittedName>
</protein>
<dbReference type="CDD" id="cd12797">
    <property type="entry name" value="M23_peptidase"/>
    <property type="match status" value="1"/>
</dbReference>
<feature type="chain" id="PRO_5047447221" evidence="3">
    <location>
        <begin position="40"/>
        <end position="484"/>
    </location>
</feature>
<evidence type="ECO:0000256" key="2">
    <source>
        <dbReference type="SAM" id="MobiDB-lite"/>
    </source>
</evidence>
<dbReference type="RefSeq" id="WP_204916246.1">
    <property type="nucleotide sequence ID" value="NZ_BAAAQP010000011.1"/>
</dbReference>
<evidence type="ECO:0000256" key="3">
    <source>
        <dbReference type="SAM" id="SignalP"/>
    </source>
</evidence>
<proteinExistence type="predicted"/>
<feature type="compositionally biased region" description="Basic residues" evidence="2">
    <location>
        <begin position="335"/>
        <end position="345"/>
    </location>
</feature>
<evidence type="ECO:0000259" key="4">
    <source>
        <dbReference type="Pfam" id="PF01551"/>
    </source>
</evidence>
<reference evidence="5 6" key="1">
    <citation type="submission" date="2021-01" db="EMBL/GenBank/DDBJ databases">
        <title>Sequencing the genomes of 1000 actinobacteria strains.</title>
        <authorList>
            <person name="Klenk H.-P."/>
        </authorList>
    </citation>
    <scope>NUCLEOTIDE SEQUENCE [LARGE SCALE GENOMIC DNA]</scope>
    <source>
        <strain evidence="5 6">DSM 18662</strain>
    </source>
</reference>
<name>A0ABS2RF42_9ACTN</name>
<dbReference type="PANTHER" id="PTHR21666:SF270">
    <property type="entry name" value="MUREIN HYDROLASE ACTIVATOR ENVC"/>
    <property type="match status" value="1"/>
</dbReference>
<feature type="compositionally biased region" description="Low complexity" evidence="2">
    <location>
        <begin position="314"/>
        <end position="329"/>
    </location>
</feature>
<organism evidence="5 6">
    <name type="scientific">Microlunatus panaciterrae</name>
    <dbReference type="NCBI Taxonomy" id="400768"/>
    <lineage>
        <taxon>Bacteria</taxon>
        <taxon>Bacillati</taxon>
        <taxon>Actinomycetota</taxon>
        <taxon>Actinomycetes</taxon>
        <taxon>Propionibacteriales</taxon>
        <taxon>Propionibacteriaceae</taxon>
        <taxon>Microlunatus</taxon>
    </lineage>
</organism>
<dbReference type="Proteomes" id="UP000704762">
    <property type="component" value="Unassembled WGS sequence"/>
</dbReference>
<evidence type="ECO:0000313" key="5">
    <source>
        <dbReference type="EMBL" id="MBM7797582.1"/>
    </source>
</evidence>
<sequence>MTVWGDTSRARRLRVFRGTVALMAAGAVGLTLMAPLASADDLTDHRDKVKKQISQTQRDLSESTKELSAAAVAVDRAQADLEVAQAQLARTEAELATATQRDIAMAAKLKKAKAQLAKAKAAVAKGQRALDAQEKMAGQQVRDAYQQQTNLMPIAILVQNNSTKDLQTRLQWSTTMFDTTQASIDELTVLQRKLNAERAKQTELEKQIAADRKAAAANLKTKQRLEQQAAAQTANVASLVQAKQSAEASAQHQVAADKQRYADLSRERASVEKRIAARIARAKAEAARKAAAARAARRAAKRAEEARRAREEAAAAARARSSRSSAKRSYPSHKSPSKKTYRRSAPRPSYSSAHHGFIYPVSAPITSPYGMRFHPVLHYWKLHDGTDFGAGCGTAIHAAYSGRVSERYFNAGYGNRLMIDHGMVDGRYVTTGYNHAIRYTVSVGEHVRQGEVIGYVGTTGFSTGCHLHLMVWLDGGMVNPMSWY</sequence>
<dbReference type="EMBL" id="JAFBCF010000001">
    <property type="protein sequence ID" value="MBM7797582.1"/>
    <property type="molecule type" value="Genomic_DNA"/>
</dbReference>
<dbReference type="Gene3D" id="2.70.70.10">
    <property type="entry name" value="Glucose Permease (Domain IIA)"/>
    <property type="match status" value="1"/>
</dbReference>
<feature type="domain" description="M23ase beta-sheet core" evidence="4">
    <location>
        <begin position="382"/>
        <end position="480"/>
    </location>
</feature>
<keyword evidence="1" id="KW-0175">Coiled coil</keyword>
<keyword evidence="3" id="KW-0732">Signal</keyword>
<dbReference type="InterPro" id="IPR011055">
    <property type="entry name" value="Dup_hybrid_motif"/>
</dbReference>
<dbReference type="PANTHER" id="PTHR21666">
    <property type="entry name" value="PEPTIDASE-RELATED"/>
    <property type="match status" value="1"/>
</dbReference>
<keyword evidence="5" id="KW-0378">Hydrolase</keyword>
<dbReference type="Pfam" id="PF01551">
    <property type="entry name" value="Peptidase_M23"/>
    <property type="match status" value="1"/>
</dbReference>
<feature type="signal peptide" evidence="3">
    <location>
        <begin position="1"/>
        <end position="39"/>
    </location>
</feature>
<dbReference type="InterPro" id="IPR016047">
    <property type="entry name" value="M23ase_b-sheet_dom"/>
</dbReference>
<dbReference type="InterPro" id="IPR050570">
    <property type="entry name" value="Cell_wall_metabolism_enzyme"/>
</dbReference>
<comment type="caution">
    <text evidence="5">The sequence shown here is derived from an EMBL/GenBank/DDBJ whole genome shotgun (WGS) entry which is preliminary data.</text>
</comment>
<keyword evidence="6" id="KW-1185">Reference proteome</keyword>
<dbReference type="SUPFAM" id="SSF51261">
    <property type="entry name" value="Duplicated hybrid motif"/>
    <property type="match status" value="1"/>
</dbReference>
<evidence type="ECO:0000256" key="1">
    <source>
        <dbReference type="SAM" id="Coils"/>
    </source>
</evidence>
<accession>A0ABS2RF42</accession>